<feature type="transmembrane region" description="Helical" evidence="9">
    <location>
        <begin position="443"/>
        <end position="473"/>
    </location>
</feature>
<accession>A0A381R2I3</accession>
<name>A0A381R2I3_9ZZZZ</name>
<comment type="subcellular location">
    <subcellularLocation>
        <location evidence="1">Membrane</location>
        <topology evidence="1">Multi-pass membrane protein</topology>
    </subcellularLocation>
</comment>
<keyword evidence="3 9" id="KW-0812">Transmembrane</keyword>
<keyword evidence="5" id="KW-0443">Lipid metabolism</keyword>
<keyword evidence="2" id="KW-0444">Lipid biosynthesis</keyword>
<evidence type="ECO:0008006" key="11">
    <source>
        <dbReference type="Google" id="ProtNLM"/>
    </source>
</evidence>
<feature type="transmembrane region" description="Helical" evidence="9">
    <location>
        <begin position="113"/>
        <end position="132"/>
    </location>
</feature>
<sequence length="497" mass="55779">MSKPEFLSTNVAALLVYGRPPMVFAGMICAIGVMLDHNPLVYYSGVIFLLAAMILDIIDGWFAARFRPQAKLAHLADRIMDKVVYAIVFPMVAVGMMWRYQYLPESADFRLEMLHVVFVFVLCVTVLMRDNFAHFMRNFSLRKGEEEEMKEVTRLRTMVAAPVGVVLYIHAFYVPGGPVSSLYSWMSWLGAIPIQQLFFLEILFLIINFGSIAGYCRKYGTACLDDLCLNDEVLRRRILAVFPNALTVMNALMGVLAILFAYRGRVQEAYLILLGAGFFDKIDGAVARKLGLTTPLPSAKPKKYNITLGGVLDDVSDTVSFCIAPAVIFYMLMGRVADESIQSLPYGWIAILYVVLGITRLVFFILDQNSIPGFFKGIPVPGAALLVAAPFIMIGNALESNTPDLVFWSKFSFFLMIIAAILMISFPIRYMHIGRLMSRSRKFLIFTIVLVIGFVFTPYFGHAALGYLILYVFSPLYTWRISPDIASQEHLEKLSTS</sequence>
<dbReference type="GO" id="GO:0008654">
    <property type="term" value="P:phospholipid biosynthetic process"/>
    <property type="evidence" value="ECO:0007669"/>
    <property type="project" value="UniProtKB-KW"/>
</dbReference>
<feature type="transmembrane region" description="Helical" evidence="9">
    <location>
        <begin position="410"/>
        <end position="431"/>
    </location>
</feature>
<dbReference type="InterPro" id="IPR043130">
    <property type="entry name" value="CDP-OH_PTrfase_TM_dom"/>
</dbReference>
<feature type="transmembrane region" description="Helical" evidence="9">
    <location>
        <begin position="83"/>
        <end position="101"/>
    </location>
</feature>
<dbReference type="EMBL" id="UINC01001618">
    <property type="protein sequence ID" value="SUZ85058.1"/>
    <property type="molecule type" value="Genomic_DNA"/>
</dbReference>
<keyword evidence="4 9" id="KW-1133">Transmembrane helix</keyword>
<feature type="transmembrane region" description="Helical" evidence="9">
    <location>
        <begin position="153"/>
        <end position="173"/>
    </location>
</feature>
<dbReference type="AlphaFoldDB" id="A0A381R2I3"/>
<evidence type="ECO:0000256" key="5">
    <source>
        <dbReference type="ARBA" id="ARBA00023098"/>
    </source>
</evidence>
<keyword evidence="6 9" id="KW-0472">Membrane</keyword>
<organism evidence="10">
    <name type="scientific">marine metagenome</name>
    <dbReference type="NCBI Taxonomy" id="408172"/>
    <lineage>
        <taxon>unclassified sequences</taxon>
        <taxon>metagenomes</taxon>
        <taxon>ecological metagenomes</taxon>
    </lineage>
</organism>
<evidence type="ECO:0000256" key="9">
    <source>
        <dbReference type="SAM" id="Phobius"/>
    </source>
</evidence>
<evidence type="ECO:0000256" key="4">
    <source>
        <dbReference type="ARBA" id="ARBA00022989"/>
    </source>
</evidence>
<evidence type="ECO:0000256" key="6">
    <source>
        <dbReference type="ARBA" id="ARBA00023136"/>
    </source>
</evidence>
<dbReference type="PANTHER" id="PTHR14269">
    <property type="entry name" value="CDP-DIACYLGLYCEROL--GLYCEROL-3-PHOSPHATE 3-PHOSPHATIDYLTRANSFERASE-RELATED"/>
    <property type="match status" value="1"/>
</dbReference>
<feature type="transmembrane region" description="Helical" evidence="9">
    <location>
        <begin position="185"/>
        <end position="209"/>
    </location>
</feature>
<gene>
    <name evidence="10" type="ORF">METZ01_LOCUS37912</name>
</gene>
<feature type="transmembrane region" description="Helical" evidence="9">
    <location>
        <begin position="345"/>
        <end position="366"/>
    </location>
</feature>
<dbReference type="Pfam" id="PF01066">
    <property type="entry name" value="CDP-OH_P_transf"/>
    <property type="match status" value="2"/>
</dbReference>
<evidence type="ECO:0000256" key="1">
    <source>
        <dbReference type="ARBA" id="ARBA00004141"/>
    </source>
</evidence>
<protein>
    <recommendedName>
        <fullName evidence="11">CDP-alcohol phosphatidyltransferase</fullName>
    </recommendedName>
</protein>
<dbReference type="GO" id="GO:0016780">
    <property type="term" value="F:phosphotransferase activity, for other substituted phosphate groups"/>
    <property type="evidence" value="ECO:0007669"/>
    <property type="project" value="InterPro"/>
</dbReference>
<feature type="transmembrane region" description="Helical" evidence="9">
    <location>
        <begin position="12"/>
        <end position="35"/>
    </location>
</feature>
<evidence type="ECO:0000313" key="10">
    <source>
        <dbReference type="EMBL" id="SUZ85058.1"/>
    </source>
</evidence>
<reference evidence="10" key="1">
    <citation type="submission" date="2018-05" db="EMBL/GenBank/DDBJ databases">
        <authorList>
            <person name="Lanie J.A."/>
            <person name="Ng W.-L."/>
            <person name="Kazmierczak K.M."/>
            <person name="Andrzejewski T.M."/>
            <person name="Davidsen T.M."/>
            <person name="Wayne K.J."/>
            <person name="Tettelin H."/>
            <person name="Glass J.I."/>
            <person name="Rusch D."/>
            <person name="Podicherti R."/>
            <person name="Tsui H.-C.T."/>
            <person name="Winkler M.E."/>
        </authorList>
    </citation>
    <scope>NUCLEOTIDE SEQUENCE</scope>
</reference>
<feature type="transmembrane region" description="Helical" evidence="9">
    <location>
        <begin position="41"/>
        <end position="62"/>
    </location>
</feature>
<keyword evidence="8" id="KW-1208">Phospholipid metabolism</keyword>
<feature type="transmembrane region" description="Helical" evidence="9">
    <location>
        <begin position="239"/>
        <end position="263"/>
    </location>
</feature>
<proteinExistence type="predicted"/>
<feature type="transmembrane region" description="Helical" evidence="9">
    <location>
        <begin position="378"/>
        <end position="398"/>
    </location>
</feature>
<dbReference type="GO" id="GO:0016020">
    <property type="term" value="C:membrane"/>
    <property type="evidence" value="ECO:0007669"/>
    <property type="project" value="UniProtKB-SubCell"/>
</dbReference>
<evidence type="ECO:0000256" key="2">
    <source>
        <dbReference type="ARBA" id="ARBA00022516"/>
    </source>
</evidence>
<evidence type="ECO:0000256" key="8">
    <source>
        <dbReference type="ARBA" id="ARBA00023264"/>
    </source>
</evidence>
<evidence type="ECO:0000256" key="7">
    <source>
        <dbReference type="ARBA" id="ARBA00023209"/>
    </source>
</evidence>
<dbReference type="InterPro" id="IPR050324">
    <property type="entry name" value="CDP-alcohol_PTase-I"/>
</dbReference>
<dbReference type="PANTHER" id="PTHR14269:SF61">
    <property type="entry name" value="CDP-DIACYLGLYCEROL--SERINE O-PHOSPHATIDYLTRANSFERASE"/>
    <property type="match status" value="1"/>
</dbReference>
<dbReference type="Gene3D" id="1.20.120.1760">
    <property type="match status" value="2"/>
</dbReference>
<dbReference type="InterPro" id="IPR000462">
    <property type="entry name" value="CDP-OH_P_trans"/>
</dbReference>
<keyword evidence="7" id="KW-0594">Phospholipid biosynthesis</keyword>
<evidence type="ECO:0000256" key="3">
    <source>
        <dbReference type="ARBA" id="ARBA00022692"/>
    </source>
</evidence>